<dbReference type="NCBIfam" id="TIGR01958">
    <property type="entry name" value="nuoE_fam"/>
    <property type="match status" value="1"/>
</dbReference>
<evidence type="ECO:0000256" key="5">
    <source>
        <dbReference type="ARBA" id="ARBA00023004"/>
    </source>
</evidence>
<comment type="cofactor">
    <cofactor evidence="11">
        <name>[2Fe-2S] cluster</name>
        <dbReference type="ChEBI" id="CHEBI:190135"/>
    </cofactor>
    <text evidence="11">Binds 1 [2Fe-2S] cluster.</text>
</comment>
<evidence type="ECO:0000256" key="9">
    <source>
        <dbReference type="ARBA" id="ARBA00034078"/>
    </source>
</evidence>
<gene>
    <name evidence="12" type="ORF">SAMN06296416_106141</name>
</gene>
<dbReference type="CDD" id="cd03064">
    <property type="entry name" value="TRX_Fd_NuoE"/>
    <property type="match status" value="1"/>
</dbReference>
<evidence type="ECO:0000256" key="2">
    <source>
        <dbReference type="ARBA" id="ARBA00019898"/>
    </source>
</evidence>
<evidence type="ECO:0000256" key="4">
    <source>
        <dbReference type="ARBA" id="ARBA00022723"/>
    </source>
</evidence>
<feature type="binding site" evidence="11">
    <location>
        <position position="146"/>
    </location>
    <ligand>
        <name>[2Fe-2S] cluster</name>
        <dbReference type="ChEBI" id="CHEBI:190135"/>
    </ligand>
</feature>
<keyword evidence="6 11" id="KW-0411">Iron-sulfur</keyword>
<dbReference type="GO" id="GO:0003954">
    <property type="term" value="F:NADH dehydrogenase activity"/>
    <property type="evidence" value="ECO:0007669"/>
    <property type="project" value="TreeGrafter"/>
</dbReference>
<reference evidence="12 13" key="1">
    <citation type="submission" date="2017-09" db="EMBL/GenBank/DDBJ databases">
        <authorList>
            <person name="Ehlers B."/>
            <person name="Leendertz F.H."/>
        </authorList>
    </citation>
    <scope>NUCLEOTIDE SEQUENCE [LARGE SCALE GENOMIC DNA]</scope>
    <source>
        <strain evidence="12 13">CGMCC 1.10978</strain>
    </source>
</reference>
<dbReference type="RefSeq" id="WP_097122437.1">
    <property type="nucleotide sequence ID" value="NZ_OCND01000006.1"/>
</dbReference>
<name>A0A286D940_9GAMM</name>
<evidence type="ECO:0000313" key="13">
    <source>
        <dbReference type="Proteomes" id="UP000219374"/>
    </source>
</evidence>
<keyword evidence="3 11" id="KW-0001">2Fe-2S</keyword>
<evidence type="ECO:0000256" key="7">
    <source>
        <dbReference type="ARBA" id="ARBA00031580"/>
    </source>
</evidence>
<protein>
    <recommendedName>
        <fullName evidence="2">NADH-quinone oxidoreductase subunit E</fullName>
    </recommendedName>
    <alternativeName>
        <fullName evidence="7">NADH dehydrogenase I subunit E</fullName>
    </alternativeName>
    <alternativeName>
        <fullName evidence="8">NDH-1 subunit E</fullName>
    </alternativeName>
</protein>
<evidence type="ECO:0000256" key="8">
    <source>
        <dbReference type="ARBA" id="ARBA00032788"/>
    </source>
</evidence>
<dbReference type="GO" id="GO:0046872">
    <property type="term" value="F:metal ion binding"/>
    <property type="evidence" value="ECO:0007669"/>
    <property type="project" value="UniProtKB-KW"/>
</dbReference>
<evidence type="ECO:0000256" key="3">
    <source>
        <dbReference type="ARBA" id="ARBA00022714"/>
    </source>
</evidence>
<dbReference type="InterPro" id="IPR042128">
    <property type="entry name" value="NuoE_dom"/>
</dbReference>
<dbReference type="FunFam" id="1.10.10.1590:FF:000001">
    <property type="entry name" value="NADH-quinone oxidoreductase subunit E"/>
    <property type="match status" value="1"/>
</dbReference>
<evidence type="ECO:0000256" key="1">
    <source>
        <dbReference type="ARBA" id="ARBA00010643"/>
    </source>
</evidence>
<dbReference type="Proteomes" id="UP000219374">
    <property type="component" value="Unassembled WGS sequence"/>
</dbReference>
<keyword evidence="13" id="KW-1185">Reference proteome</keyword>
<accession>A0A286D940</accession>
<dbReference type="PANTHER" id="PTHR10371">
    <property type="entry name" value="NADH DEHYDROGENASE UBIQUINONE FLAVOPROTEIN 2, MITOCHONDRIAL"/>
    <property type="match status" value="1"/>
</dbReference>
<feature type="binding site" evidence="11">
    <location>
        <position position="100"/>
    </location>
    <ligand>
        <name>[2Fe-2S] cluster</name>
        <dbReference type="ChEBI" id="CHEBI:190135"/>
    </ligand>
</feature>
<dbReference type="InterPro" id="IPR041921">
    <property type="entry name" value="NuoE_N"/>
</dbReference>
<comment type="catalytic activity">
    <reaction evidence="10">
        <text>a quinone + NADH + 5 H(+)(in) = a quinol + NAD(+) + 4 H(+)(out)</text>
        <dbReference type="Rhea" id="RHEA:57888"/>
        <dbReference type="ChEBI" id="CHEBI:15378"/>
        <dbReference type="ChEBI" id="CHEBI:24646"/>
        <dbReference type="ChEBI" id="CHEBI:57540"/>
        <dbReference type="ChEBI" id="CHEBI:57945"/>
        <dbReference type="ChEBI" id="CHEBI:132124"/>
    </reaction>
</comment>
<dbReference type="Gene3D" id="3.40.30.10">
    <property type="entry name" value="Glutaredoxin"/>
    <property type="match status" value="1"/>
</dbReference>
<evidence type="ECO:0000256" key="10">
    <source>
        <dbReference type="ARBA" id="ARBA00047712"/>
    </source>
</evidence>
<comment type="similarity">
    <text evidence="1">Belongs to the complex I 24 kDa subunit family.</text>
</comment>
<dbReference type="InterPro" id="IPR002023">
    <property type="entry name" value="NuoE-like"/>
</dbReference>
<feature type="binding site" evidence="11">
    <location>
        <position position="142"/>
    </location>
    <ligand>
        <name>[2Fe-2S] cluster</name>
        <dbReference type="ChEBI" id="CHEBI:190135"/>
    </ligand>
</feature>
<dbReference type="Gene3D" id="1.10.10.1590">
    <property type="entry name" value="NADH-quinone oxidoreductase subunit E"/>
    <property type="match status" value="1"/>
</dbReference>
<comment type="cofactor">
    <cofactor evidence="9">
        <name>[2Fe-2S] cluster</name>
        <dbReference type="ChEBI" id="CHEBI:190135"/>
    </cofactor>
</comment>
<keyword evidence="4 11" id="KW-0479">Metal-binding</keyword>
<dbReference type="Pfam" id="PF01257">
    <property type="entry name" value="2Fe-2S_thioredx"/>
    <property type="match status" value="1"/>
</dbReference>
<feature type="binding site" evidence="11">
    <location>
        <position position="105"/>
    </location>
    <ligand>
        <name>[2Fe-2S] cluster</name>
        <dbReference type="ChEBI" id="CHEBI:190135"/>
    </ligand>
</feature>
<dbReference type="EMBL" id="OCND01000006">
    <property type="protein sequence ID" value="SOD55175.1"/>
    <property type="molecule type" value="Genomic_DNA"/>
</dbReference>
<dbReference type="PANTHER" id="PTHR10371:SF3">
    <property type="entry name" value="NADH DEHYDROGENASE [UBIQUINONE] FLAVOPROTEIN 2, MITOCHONDRIAL"/>
    <property type="match status" value="1"/>
</dbReference>
<keyword evidence="5 11" id="KW-0408">Iron</keyword>
<dbReference type="PIRSF" id="PIRSF000216">
    <property type="entry name" value="NADH_DH_24kDa"/>
    <property type="match status" value="1"/>
</dbReference>
<dbReference type="OrthoDB" id="9807941at2"/>
<dbReference type="SUPFAM" id="SSF52833">
    <property type="entry name" value="Thioredoxin-like"/>
    <property type="match status" value="1"/>
</dbReference>
<dbReference type="NCBIfam" id="NF005725">
    <property type="entry name" value="PRK07539.1-5"/>
    <property type="match status" value="1"/>
</dbReference>
<organism evidence="12 13">
    <name type="scientific">Pseudoxanthomonas wuyuanensis</name>
    <dbReference type="NCBI Taxonomy" id="1073196"/>
    <lineage>
        <taxon>Bacteria</taxon>
        <taxon>Pseudomonadati</taxon>
        <taxon>Pseudomonadota</taxon>
        <taxon>Gammaproteobacteria</taxon>
        <taxon>Lysobacterales</taxon>
        <taxon>Lysobacteraceae</taxon>
        <taxon>Pseudoxanthomonas</taxon>
    </lineage>
</organism>
<evidence type="ECO:0000256" key="6">
    <source>
        <dbReference type="ARBA" id="ARBA00023014"/>
    </source>
</evidence>
<evidence type="ECO:0000313" key="12">
    <source>
        <dbReference type="EMBL" id="SOD55175.1"/>
    </source>
</evidence>
<dbReference type="GO" id="GO:0051537">
    <property type="term" value="F:2 iron, 2 sulfur cluster binding"/>
    <property type="evidence" value="ECO:0007669"/>
    <property type="project" value="UniProtKB-KW"/>
</dbReference>
<evidence type="ECO:0000256" key="11">
    <source>
        <dbReference type="PIRSR" id="PIRSR000216-1"/>
    </source>
</evidence>
<proteinExistence type="inferred from homology"/>
<sequence length="175" mass="19321">MKATGNFEKAQHVDPLVALSDKTRAHIDHWLGKFPPDRKRSAVLQGLHAAQEQNNGWLSDELIAAVAKYLDLPPVWAYEVASFYSMFETEKVGRNNVAFCTNISCWLNGAEDLVAHAEKKLGCKLGQSTADGRVYLKREEECVAACCGAPVVVINGHYHEKLTPAKVDELLDGLE</sequence>
<dbReference type="InterPro" id="IPR036249">
    <property type="entry name" value="Thioredoxin-like_sf"/>
</dbReference>
<dbReference type="AlphaFoldDB" id="A0A286D940"/>